<proteinExistence type="inferred from homology"/>
<keyword evidence="2" id="KW-0004">4Fe-4S</keyword>
<dbReference type="GO" id="GO:0016651">
    <property type="term" value="F:oxidoreductase activity, acting on NAD(P)H"/>
    <property type="evidence" value="ECO:0007669"/>
    <property type="project" value="InterPro"/>
</dbReference>
<protein>
    <recommendedName>
        <fullName evidence="12">4Fe-4S ferredoxin-type domain-containing protein</fullName>
    </recommendedName>
</protein>
<evidence type="ECO:0000256" key="3">
    <source>
        <dbReference type="ARBA" id="ARBA00022719"/>
    </source>
</evidence>
<feature type="domain" description="4Fe-4S ferredoxin-type" evidence="12">
    <location>
        <begin position="44"/>
        <end position="73"/>
    </location>
</feature>
<keyword evidence="11" id="KW-0472">Membrane</keyword>
<dbReference type="Pfam" id="PF12838">
    <property type="entry name" value="Fer4_7"/>
    <property type="match status" value="1"/>
</dbReference>
<comment type="caution">
    <text evidence="13">The sequence shown here is derived from an EMBL/GenBank/DDBJ whole genome shotgun (WGS) entry which is preliminary data.</text>
</comment>
<evidence type="ECO:0000313" key="13">
    <source>
        <dbReference type="EMBL" id="GAH21362.1"/>
    </source>
</evidence>
<accession>X1DME8</accession>
<dbReference type="PROSITE" id="PS51379">
    <property type="entry name" value="4FE4S_FER_2"/>
    <property type="match status" value="2"/>
</dbReference>
<dbReference type="PANTHER" id="PTHR10849:SF24">
    <property type="entry name" value="NADH-QUINONE OXIDOREDUCTASE SUBUNIT I 2"/>
    <property type="match status" value="1"/>
</dbReference>
<dbReference type="Gene3D" id="3.30.70.3270">
    <property type="match status" value="1"/>
</dbReference>
<evidence type="ECO:0000256" key="1">
    <source>
        <dbReference type="ARBA" id="ARBA00022475"/>
    </source>
</evidence>
<dbReference type="GO" id="GO:0046872">
    <property type="term" value="F:metal ion binding"/>
    <property type="evidence" value="ECO:0007669"/>
    <property type="project" value="UniProtKB-KW"/>
</dbReference>
<dbReference type="PROSITE" id="PS00198">
    <property type="entry name" value="4FE4S_FER_1"/>
    <property type="match status" value="1"/>
</dbReference>
<keyword evidence="5" id="KW-0677">Repeat</keyword>
<dbReference type="GO" id="GO:0016020">
    <property type="term" value="C:membrane"/>
    <property type="evidence" value="ECO:0007669"/>
    <property type="project" value="InterPro"/>
</dbReference>
<evidence type="ECO:0000256" key="8">
    <source>
        <dbReference type="ARBA" id="ARBA00023014"/>
    </source>
</evidence>
<evidence type="ECO:0000259" key="12">
    <source>
        <dbReference type="PROSITE" id="PS51379"/>
    </source>
</evidence>
<dbReference type="GO" id="GO:0048038">
    <property type="term" value="F:quinone binding"/>
    <property type="evidence" value="ECO:0007669"/>
    <property type="project" value="UniProtKB-KW"/>
</dbReference>
<dbReference type="GO" id="GO:0051539">
    <property type="term" value="F:4 iron, 4 sulfur cluster binding"/>
    <property type="evidence" value="ECO:0007669"/>
    <property type="project" value="UniProtKB-KW"/>
</dbReference>
<dbReference type="SUPFAM" id="SSF54862">
    <property type="entry name" value="4Fe-4S ferredoxins"/>
    <property type="match status" value="1"/>
</dbReference>
<keyword evidence="3" id="KW-0874">Quinone</keyword>
<keyword evidence="8" id="KW-0411">Iron-sulfur</keyword>
<gene>
    <name evidence="13" type="ORF">S03H2_04608</name>
</gene>
<evidence type="ECO:0000256" key="7">
    <source>
        <dbReference type="ARBA" id="ARBA00023004"/>
    </source>
</evidence>
<organism evidence="13">
    <name type="scientific">marine sediment metagenome</name>
    <dbReference type="NCBI Taxonomy" id="412755"/>
    <lineage>
        <taxon>unclassified sequences</taxon>
        <taxon>metagenomes</taxon>
        <taxon>ecological metagenomes</taxon>
    </lineage>
</organism>
<evidence type="ECO:0000256" key="10">
    <source>
        <dbReference type="ARBA" id="ARBA00023075"/>
    </source>
</evidence>
<keyword evidence="7" id="KW-0408">Iron</keyword>
<keyword evidence="1" id="KW-1003">Cell membrane</keyword>
<dbReference type="NCBIfam" id="TIGR01971">
    <property type="entry name" value="NuoI"/>
    <property type="match status" value="1"/>
</dbReference>
<dbReference type="HAMAP" id="MF_01351">
    <property type="entry name" value="NDH1_NuoI"/>
    <property type="match status" value="1"/>
</dbReference>
<feature type="domain" description="4Fe-4S ferredoxin-type" evidence="12">
    <location>
        <begin position="83"/>
        <end position="112"/>
    </location>
</feature>
<dbReference type="PANTHER" id="PTHR10849">
    <property type="entry name" value="NADH DEHYDROGENASE UBIQUINONE IRON-SULFUR PROTEIN 8, MITOCHONDRIAL"/>
    <property type="match status" value="1"/>
</dbReference>
<dbReference type="AlphaFoldDB" id="X1DME8"/>
<dbReference type="InterPro" id="IPR017896">
    <property type="entry name" value="4Fe4S_Fe-S-bd"/>
</dbReference>
<reference evidence="13" key="1">
    <citation type="journal article" date="2014" name="Front. Microbiol.">
        <title>High frequency of phylogenetically diverse reductive dehalogenase-homologous genes in deep subseafloor sedimentary metagenomes.</title>
        <authorList>
            <person name="Kawai M."/>
            <person name="Futagami T."/>
            <person name="Toyoda A."/>
            <person name="Takaki Y."/>
            <person name="Nishi S."/>
            <person name="Hori S."/>
            <person name="Arai W."/>
            <person name="Tsubouchi T."/>
            <person name="Morono Y."/>
            <person name="Uchiyama I."/>
            <person name="Ito T."/>
            <person name="Fujiyama A."/>
            <person name="Inagaki F."/>
            <person name="Takami H."/>
        </authorList>
    </citation>
    <scope>NUCLEOTIDE SEQUENCE</scope>
    <source>
        <strain evidence="13">Expedition CK06-06</strain>
    </source>
</reference>
<name>X1DME8_9ZZZZ</name>
<evidence type="ECO:0000256" key="4">
    <source>
        <dbReference type="ARBA" id="ARBA00022723"/>
    </source>
</evidence>
<evidence type="ECO:0000256" key="9">
    <source>
        <dbReference type="ARBA" id="ARBA00023027"/>
    </source>
</evidence>
<evidence type="ECO:0000256" key="5">
    <source>
        <dbReference type="ARBA" id="ARBA00022737"/>
    </source>
</evidence>
<dbReference type="InterPro" id="IPR017900">
    <property type="entry name" value="4Fe4S_Fe_S_CS"/>
</dbReference>
<dbReference type="InterPro" id="IPR010226">
    <property type="entry name" value="NADH_quinone_OxRdtase_chainI"/>
</dbReference>
<evidence type="ECO:0000256" key="6">
    <source>
        <dbReference type="ARBA" id="ARBA00022967"/>
    </source>
</evidence>
<keyword evidence="6" id="KW-1278">Translocase</keyword>
<evidence type="ECO:0000256" key="2">
    <source>
        <dbReference type="ARBA" id="ARBA00022485"/>
    </source>
</evidence>
<keyword evidence="9" id="KW-0520">NAD</keyword>
<sequence length="164" mass="18930">MKFEHYGIGIAKGMALTFKHLFRKPITTQYPEERLTVSRRTRGNELVWDKERCTGCATCVKSCPEGCIEIITSRGEENNYIVDKFEVDMGRCIFCGLCVEACPFEALFMGYAYERARYRRQELVMDKEDLLLSGERQPSGYARPKIEAGLPRQTLLLDRDKVKK</sequence>
<dbReference type="EMBL" id="BARU01001846">
    <property type="protein sequence ID" value="GAH21362.1"/>
    <property type="molecule type" value="Genomic_DNA"/>
</dbReference>
<keyword evidence="4" id="KW-0479">Metal-binding</keyword>
<evidence type="ECO:0000256" key="11">
    <source>
        <dbReference type="ARBA" id="ARBA00023136"/>
    </source>
</evidence>
<keyword evidence="10" id="KW-0830">Ubiquinone</keyword>